<evidence type="ECO:0000256" key="1">
    <source>
        <dbReference type="SAM" id="MobiDB-lite"/>
    </source>
</evidence>
<feature type="region of interest" description="Disordered" evidence="1">
    <location>
        <begin position="1"/>
        <end position="40"/>
    </location>
</feature>
<dbReference type="Proteomes" id="UP001286313">
    <property type="component" value="Unassembled WGS sequence"/>
</dbReference>
<dbReference type="AlphaFoldDB" id="A0AAE1ESH4"/>
<keyword evidence="3" id="KW-1185">Reference proteome</keyword>
<protein>
    <submittedName>
        <fullName evidence="2">Uncharacterized protein</fullName>
    </submittedName>
</protein>
<reference evidence="2" key="1">
    <citation type="submission" date="2023-10" db="EMBL/GenBank/DDBJ databases">
        <title>Genome assemblies of two species of porcelain crab, Petrolisthes cinctipes and Petrolisthes manimaculis (Anomura: Porcellanidae).</title>
        <authorList>
            <person name="Angst P."/>
        </authorList>
    </citation>
    <scope>NUCLEOTIDE SEQUENCE</scope>
    <source>
        <strain evidence="2">PB745_01</strain>
        <tissue evidence="2">Gill</tissue>
    </source>
</reference>
<accession>A0AAE1ESH4</accession>
<dbReference type="EMBL" id="JAWQEG010004681">
    <property type="protein sequence ID" value="KAK3860621.1"/>
    <property type="molecule type" value="Genomic_DNA"/>
</dbReference>
<organism evidence="2 3">
    <name type="scientific">Petrolisthes cinctipes</name>
    <name type="common">Flat porcelain crab</name>
    <dbReference type="NCBI Taxonomy" id="88211"/>
    <lineage>
        <taxon>Eukaryota</taxon>
        <taxon>Metazoa</taxon>
        <taxon>Ecdysozoa</taxon>
        <taxon>Arthropoda</taxon>
        <taxon>Crustacea</taxon>
        <taxon>Multicrustacea</taxon>
        <taxon>Malacostraca</taxon>
        <taxon>Eumalacostraca</taxon>
        <taxon>Eucarida</taxon>
        <taxon>Decapoda</taxon>
        <taxon>Pleocyemata</taxon>
        <taxon>Anomura</taxon>
        <taxon>Galatheoidea</taxon>
        <taxon>Porcellanidae</taxon>
        <taxon>Petrolisthes</taxon>
    </lineage>
</organism>
<gene>
    <name evidence="2" type="ORF">Pcinc_033334</name>
</gene>
<feature type="compositionally biased region" description="Basic residues" evidence="1">
    <location>
        <begin position="1"/>
        <end position="11"/>
    </location>
</feature>
<feature type="non-terminal residue" evidence="2">
    <location>
        <position position="40"/>
    </location>
</feature>
<sequence>MGKEGGKRKRSRWEEKEEWMGMEGGKWKSSGWEEKEEWKE</sequence>
<comment type="caution">
    <text evidence="2">The sequence shown here is derived from an EMBL/GenBank/DDBJ whole genome shotgun (WGS) entry which is preliminary data.</text>
</comment>
<evidence type="ECO:0000313" key="3">
    <source>
        <dbReference type="Proteomes" id="UP001286313"/>
    </source>
</evidence>
<name>A0AAE1ESH4_PETCI</name>
<proteinExistence type="predicted"/>
<evidence type="ECO:0000313" key="2">
    <source>
        <dbReference type="EMBL" id="KAK3860621.1"/>
    </source>
</evidence>
<feature type="compositionally biased region" description="Basic and acidic residues" evidence="1">
    <location>
        <begin position="31"/>
        <end position="40"/>
    </location>
</feature>